<evidence type="ECO:0000313" key="2">
    <source>
        <dbReference type="EMBL" id="WAR13472.1"/>
    </source>
</evidence>
<keyword evidence="3" id="KW-1185">Reference proteome</keyword>
<name>A0ABY7EW49_MYAAR</name>
<reference evidence="2" key="1">
    <citation type="submission" date="2022-11" db="EMBL/GenBank/DDBJ databases">
        <title>Centuries of genome instability and evolution in soft-shell clam transmissible cancer (bioRxiv).</title>
        <authorList>
            <person name="Hart S.F.M."/>
            <person name="Yonemitsu M.A."/>
            <person name="Giersch R.M."/>
            <person name="Beal B.F."/>
            <person name="Arriagada G."/>
            <person name="Davis B.W."/>
            <person name="Ostrander E.A."/>
            <person name="Goff S.P."/>
            <person name="Metzger M.J."/>
        </authorList>
    </citation>
    <scope>NUCLEOTIDE SEQUENCE</scope>
    <source>
        <strain evidence="2">MELC-2E11</strain>
        <tissue evidence="2">Siphon/mantle</tissue>
    </source>
</reference>
<feature type="region of interest" description="Disordered" evidence="1">
    <location>
        <begin position="65"/>
        <end position="117"/>
    </location>
</feature>
<accession>A0ABY7EW49</accession>
<protein>
    <submittedName>
        <fullName evidence="2">Uncharacterized protein</fullName>
    </submittedName>
</protein>
<sequence length="196" mass="21138">MLWFPGGPPLTFLPFPMPDGDRRPGSCPDHECCGGHFLPPSEVIEKRLKVNIWLEHLNNVAANRERGQAKAAETRSLKKKELRTETTPGGAATSTATTHRSSARSPNHSQAQSAPDNIERSCLPTQAEMDGCKRSGTDEQATIDCWCSDGPGCNSRIIYTPNSLPNSLATRPSTGGLLLLAIGVAFKLHLTLVPVI</sequence>
<feature type="compositionally biased region" description="Basic and acidic residues" evidence="1">
    <location>
        <begin position="65"/>
        <end position="76"/>
    </location>
</feature>
<feature type="compositionally biased region" description="Low complexity" evidence="1">
    <location>
        <begin position="86"/>
        <end position="106"/>
    </location>
</feature>
<evidence type="ECO:0000313" key="3">
    <source>
        <dbReference type="Proteomes" id="UP001164746"/>
    </source>
</evidence>
<gene>
    <name evidence="2" type="ORF">MAR_027652</name>
</gene>
<dbReference type="EMBL" id="CP111019">
    <property type="protein sequence ID" value="WAR13472.1"/>
    <property type="molecule type" value="Genomic_DNA"/>
</dbReference>
<dbReference type="Proteomes" id="UP001164746">
    <property type="component" value="Chromosome 8"/>
</dbReference>
<evidence type="ECO:0000256" key="1">
    <source>
        <dbReference type="SAM" id="MobiDB-lite"/>
    </source>
</evidence>
<proteinExistence type="predicted"/>
<organism evidence="2 3">
    <name type="scientific">Mya arenaria</name>
    <name type="common">Soft-shell clam</name>
    <dbReference type="NCBI Taxonomy" id="6604"/>
    <lineage>
        <taxon>Eukaryota</taxon>
        <taxon>Metazoa</taxon>
        <taxon>Spiralia</taxon>
        <taxon>Lophotrochozoa</taxon>
        <taxon>Mollusca</taxon>
        <taxon>Bivalvia</taxon>
        <taxon>Autobranchia</taxon>
        <taxon>Heteroconchia</taxon>
        <taxon>Euheterodonta</taxon>
        <taxon>Imparidentia</taxon>
        <taxon>Neoheterodontei</taxon>
        <taxon>Myida</taxon>
        <taxon>Myoidea</taxon>
        <taxon>Myidae</taxon>
        <taxon>Mya</taxon>
    </lineage>
</organism>